<keyword evidence="2" id="KW-1185">Reference proteome</keyword>
<sequence length="56" mass="6336">MGLVCQDRDRMTRGLSHTNPPISVWPFLLGLSNMCSYSLGDESTYSCMEDNLHPQM</sequence>
<dbReference type="Proteomes" id="UP000253729">
    <property type="component" value="Unassembled WGS sequence"/>
</dbReference>
<dbReference type="RefSeq" id="XP_026625855.1">
    <property type="nucleotide sequence ID" value="XM_026766575.1"/>
</dbReference>
<accession>A0A3F3Q0S2</accession>
<proteinExistence type="predicted"/>
<evidence type="ECO:0000313" key="1">
    <source>
        <dbReference type="EMBL" id="RDH32833.1"/>
    </source>
</evidence>
<dbReference type="EMBL" id="KZ852049">
    <property type="protein sequence ID" value="RDH32833.1"/>
    <property type="molecule type" value="Genomic_DNA"/>
</dbReference>
<name>A0A3F3Q0S2_9EURO</name>
<protein>
    <submittedName>
        <fullName evidence="1">Uncharacterized protein</fullName>
    </submittedName>
</protein>
<reference evidence="1 2" key="1">
    <citation type="submission" date="2018-07" db="EMBL/GenBank/DDBJ databases">
        <title>The genomes of Aspergillus section Nigri reveals drivers in fungal speciation.</title>
        <authorList>
            <consortium name="DOE Joint Genome Institute"/>
            <person name="Vesth T.C."/>
            <person name="Nybo J."/>
            <person name="Theobald S."/>
            <person name="Brandl J."/>
            <person name="Frisvad J.C."/>
            <person name="Nielsen K.F."/>
            <person name="Lyhne E.K."/>
            <person name="Kogle M.E."/>
            <person name="Kuo A."/>
            <person name="Riley R."/>
            <person name="Clum A."/>
            <person name="Nolan M."/>
            <person name="Lipzen A."/>
            <person name="Salamov A."/>
            <person name="Henrissat B."/>
            <person name="Wiebenga A."/>
            <person name="De vries R.P."/>
            <person name="Grigoriev I.V."/>
            <person name="Mortensen U.H."/>
            <person name="Andersen M.R."/>
            <person name="Baker S.E."/>
        </authorList>
    </citation>
    <scope>NUCLEOTIDE SEQUENCE [LARGE SCALE GENOMIC DNA]</scope>
    <source>
        <strain evidence="1 2">CBS 139.54b</strain>
    </source>
</reference>
<feature type="non-terminal residue" evidence="1">
    <location>
        <position position="56"/>
    </location>
</feature>
<dbReference type="AlphaFoldDB" id="A0A3F3Q0S2"/>
<gene>
    <name evidence="1" type="ORF">BDQ94DRAFT_145122</name>
</gene>
<evidence type="ECO:0000313" key="2">
    <source>
        <dbReference type="Proteomes" id="UP000253729"/>
    </source>
</evidence>
<organism evidence="1 2">
    <name type="scientific">Aspergillus welwitschiae</name>
    <dbReference type="NCBI Taxonomy" id="1341132"/>
    <lineage>
        <taxon>Eukaryota</taxon>
        <taxon>Fungi</taxon>
        <taxon>Dikarya</taxon>
        <taxon>Ascomycota</taxon>
        <taxon>Pezizomycotina</taxon>
        <taxon>Eurotiomycetes</taxon>
        <taxon>Eurotiomycetidae</taxon>
        <taxon>Eurotiales</taxon>
        <taxon>Aspergillaceae</taxon>
        <taxon>Aspergillus</taxon>
        <taxon>Aspergillus subgen. Circumdati</taxon>
    </lineage>
</organism>
<dbReference type="GeneID" id="38134931"/>